<name>A0A0C3C0W2_PILCF</name>
<reference evidence="2" key="2">
    <citation type="submission" date="2015-01" db="EMBL/GenBank/DDBJ databases">
        <title>Evolutionary Origins and Diversification of the Mycorrhizal Mutualists.</title>
        <authorList>
            <consortium name="DOE Joint Genome Institute"/>
            <consortium name="Mycorrhizal Genomics Consortium"/>
            <person name="Kohler A."/>
            <person name="Kuo A."/>
            <person name="Nagy L.G."/>
            <person name="Floudas D."/>
            <person name="Copeland A."/>
            <person name="Barry K.W."/>
            <person name="Cichocki N."/>
            <person name="Veneault-Fourrey C."/>
            <person name="LaButti K."/>
            <person name="Lindquist E.A."/>
            <person name="Lipzen A."/>
            <person name="Lundell T."/>
            <person name="Morin E."/>
            <person name="Murat C."/>
            <person name="Riley R."/>
            <person name="Ohm R."/>
            <person name="Sun H."/>
            <person name="Tunlid A."/>
            <person name="Henrissat B."/>
            <person name="Grigoriev I.V."/>
            <person name="Hibbett D.S."/>
            <person name="Martin F."/>
        </authorList>
    </citation>
    <scope>NUCLEOTIDE SEQUENCE [LARGE SCALE GENOMIC DNA]</scope>
    <source>
        <strain evidence="2">F 1598</strain>
    </source>
</reference>
<dbReference type="HOGENOM" id="CLU_2373538_0_0_1"/>
<accession>A0A0C3C0W2</accession>
<dbReference type="AlphaFoldDB" id="A0A0C3C0W2"/>
<evidence type="ECO:0000313" key="1">
    <source>
        <dbReference type="EMBL" id="KIM83202.1"/>
    </source>
</evidence>
<keyword evidence="2" id="KW-1185">Reference proteome</keyword>
<organism evidence="1 2">
    <name type="scientific">Piloderma croceum (strain F 1598)</name>
    <dbReference type="NCBI Taxonomy" id="765440"/>
    <lineage>
        <taxon>Eukaryota</taxon>
        <taxon>Fungi</taxon>
        <taxon>Dikarya</taxon>
        <taxon>Basidiomycota</taxon>
        <taxon>Agaricomycotina</taxon>
        <taxon>Agaricomycetes</taxon>
        <taxon>Agaricomycetidae</taxon>
        <taxon>Atheliales</taxon>
        <taxon>Atheliaceae</taxon>
        <taxon>Piloderma</taxon>
    </lineage>
</organism>
<reference evidence="1 2" key="1">
    <citation type="submission" date="2014-04" db="EMBL/GenBank/DDBJ databases">
        <authorList>
            <consortium name="DOE Joint Genome Institute"/>
            <person name="Kuo A."/>
            <person name="Tarkka M."/>
            <person name="Buscot F."/>
            <person name="Kohler A."/>
            <person name="Nagy L.G."/>
            <person name="Floudas D."/>
            <person name="Copeland A."/>
            <person name="Barry K.W."/>
            <person name="Cichocki N."/>
            <person name="Veneault-Fourrey C."/>
            <person name="LaButti K."/>
            <person name="Lindquist E.A."/>
            <person name="Lipzen A."/>
            <person name="Lundell T."/>
            <person name="Morin E."/>
            <person name="Murat C."/>
            <person name="Sun H."/>
            <person name="Tunlid A."/>
            <person name="Henrissat B."/>
            <person name="Grigoriev I.V."/>
            <person name="Hibbett D.S."/>
            <person name="Martin F."/>
            <person name="Nordberg H.P."/>
            <person name="Cantor M.N."/>
            <person name="Hua S.X."/>
        </authorList>
    </citation>
    <scope>NUCLEOTIDE SEQUENCE [LARGE SCALE GENOMIC DNA]</scope>
    <source>
        <strain evidence="1 2">F 1598</strain>
    </source>
</reference>
<dbReference type="EMBL" id="KN832991">
    <property type="protein sequence ID" value="KIM83202.1"/>
    <property type="molecule type" value="Genomic_DNA"/>
</dbReference>
<proteinExistence type="predicted"/>
<gene>
    <name evidence="1" type="ORF">PILCRDRAFT_435678</name>
</gene>
<dbReference type="Proteomes" id="UP000054166">
    <property type="component" value="Unassembled WGS sequence"/>
</dbReference>
<dbReference type="InParanoid" id="A0A0C3C0W2"/>
<evidence type="ECO:0000313" key="2">
    <source>
        <dbReference type="Proteomes" id="UP000054166"/>
    </source>
</evidence>
<protein>
    <submittedName>
        <fullName evidence="1">Uncharacterized protein</fullName>
    </submittedName>
</protein>
<sequence>MPWHLRVRSPRASSRPAQNVWIQRKLRDYTYRGYKIIGFDVLRPPGITVVATVNINGCTIGTIRSPNGGEIKTHFVSIDCVLAISRAFPKLPKAR</sequence>